<evidence type="ECO:0000313" key="3">
    <source>
        <dbReference type="Proteomes" id="UP001054857"/>
    </source>
</evidence>
<feature type="non-terminal residue" evidence="2">
    <location>
        <position position="1"/>
    </location>
</feature>
<keyword evidence="3" id="KW-1185">Reference proteome</keyword>
<feature type="region of interest" description="Disordered" evidence="1">
    <location>
        <begin position="90"/>
        <end position="142"/>
    </location>
</feature>
<dbReference type="EMBL" id="BMAR01000014">
    <property type="protein sequence ID" value="GFR46532.1"/>
    <property type="molecule type" value="Genomic_DNA"/>
</dbReference>
<feature type="non-terminal residue" evidence="2">
    <location>
        <position position="293"/>
    </location>
</feature>
<evidence type="ECO:0000256" key="1">
    <source>
        <dbReference type="SAM" id="MobiDB-lite"/>
    </source>
</evidence>
<feature type="compositionally biased region" description="Gly residues" evidence="1">
    <location>
        <begin position="37"/>
        <end position="54"/>
    </location>
</feature>
<evidence type="ECO:0000313" key="2">
    <source>
        <dbReference type="EMBL" id="GFR46532.1"/>
    </source>
</evidence>
<sequence>YQRMWDCMQEELQLLLTELLQAGALAGGELGRPARPGGRGGTDPRVAGGGPGGGGFGSGVRSLLADLNPVHFLEQLAALAERTADLAENALGGGGGGGASAAAGARPPAPNKPQLQFQQPPQPPQVPGGGPDPQGTPRRRHEAVAGSKLTFAFDLPLQLPGPEGGGGGDQVWGGAVVPRGPAKEAAGYAPLLHRLIGEGCCCLQLLPDTYLPALRLVTRAEQLLRLPPDLAPTSTSTTSPFASSSSPSSESGGPPVVSSWLPAYLEQVALEQLLPQLWVELRGRCTAALEDPD</sequence>
<feature type="region of interest" description="Disordered" evidence="1">
    <location>
        <begin position="29"/>
        <end position="54"/>
    </location>
</feature>
<gene>
    <name evidence="2" type="ORF">Agub_g8123</name>
</gene>
<accession>A0AAD3DT39</accession>
<proteinExistence type="predicted"/>
<feature type="region of interest" description="Disordered" evidence="1">
    <location>
        <begin position="228"/>
        <end position="255"/>
    </location>
</feature>
<dbReference type="Proteomes" id="UP001054857">
    <property type="component" value="Unassembled WGS sequence"/>
</dbReference>
<name>A0AAD3DT39_9CHLO</name>
<dbReference type="AlphaFoldDB" id="A0AAD3DT39"/>
<feature type="compositionally biased region" description="Low complexity" evidence="1">
    <location>
        <begin position="231"/>
        <end position="255"/>
    </location>
</feature>
<protein>
    <submittedName>
        <fullName evidence="2">Uncharacterized protein</fullName>
    </submittedName>
</protein>
<comment type="caution">
    <text evidence="2">The sequence shown here is derived from an EMBL/GenBank/DDBJ whole genome shotgun (WGS) entry which is preliminary data.</text>
</comment>
<organism evidence="2 3">
    <name type="scientific">Astrephomene gubernaculifera</name>
    <dbReference type="NCBI Taxonomy" id="47775"/>
    <lineage>
        <taxon>Eukaryota</taxon>
        <taxon>Viridiplantae</taxon>
        <taxon>Chlorophyta</taxon>
        <taxon>core chlorophytes</taxon>
        <taxon>Chlorophyceae</taxon>
        <taxon>CS clade</taxon>
        <taxon>Chlamydomonadales</taxon>
        <taxon>Astrephomenaceae</taxon>
        <taxon>Astrephomene</taxon>
    </lineage>
</organism>
<reference evidence="2 3" key="1">
    <citation type="journal article" date="2021" name="Sci. Rep.">
        <title>Genome sequencing of the multicellular alga Astrephomene provides insights into convergent evolution of germ-soma differentiation.</title>
        <authorList>
            <person name="Yamashita S."/>
            <person name="Yamamoto K."/>
            <person name="Matsuzaki R."/>
            <person name="Suzuki S."/>
            <person name="Yamaguchi H."/>
            <person name="Hirooka S."/>
            <person name="Minakuchi Y."/>
            <person name="Miyagishima S."/>
            <person name="Kawachi M."/>
            <person name="Toyoda A."/>
            <person name="Nozaki H."/>
        </authorList>
    </citation>
    <scope>NUCLEOTIDE SEQUENCE [LARGE SCALE GENOMIC DNA]</scope>
    <source>
        <strain evidence="2 3">NIES-4017</strain>
    </source>
</reference>